<dbReference type="AlphaFoldDB" id="A0A7V4XR88"/>
<gene>
    <name evidence="2" type="ORF">ENW50_03325</name>
</gene>
<comment type="caution">
    <text evidence="2">The sequence shown here is derived from an EMBL/GenBank/DDBJ whole genome shotgun (WGS) entry which is preliminary data.</text>
</comment>
<protein>
    <submittedName>
        <fullName evidence="2">Uncharacterized protein</fullName>
    </submittedName>
</protein>
<name>A0A7V4XR88_9BACT</name>
<feature type="region of interest" description="Disordered" evidence="1">
    <location>
        <begin position="183"/>
        <end position="208"/>
    </location>
</feature>
<feature type="compositionally biased region" description="Basic and acidic residues" evidence="1">
    <location>
        <begin position="187"/>
        <end position="208"/>
    </location>
</feature>
<organism evidence="2">
    <name type="scientific">Acidobacterium capsulatum</name>
    <dbReference type="NCBI Taxonomy" id="33075"/>
    <lineage>
        <taxon>Bacteria</taxon>
        <taxon>Pseudomonadati</taxon>
        <taxon>Acidobacteriota</taxon>
        <taxon>Terriglobia</taxon>
        <taxon>Terriglobales</taxon>
        <taxon>Acidobacteriaceae</taxon>
        <taxon>Acidobacterium</taxon>
    </lineage>
</organism>
<reference evidence="2" key="1">
    <citation type="journal article" date="2020" name="mSystems">
        <title>Genome- and Community-Level Interaction Insights into Carbon Utilization and Element Cycling Functions of Hydrothermarchaeota in Hydrothermal Sediment.</title>
        <authorList>
            <person name="Zhou Z."/>
            <person name="Liu Y."/>
            <person name="Xu W."/>
            <person name="Pan J."/>
            <person name="Luo Z.H."/>
            <person name="Li M."/>
        </authorList>
    </citation>
    <scope>NUCLEOTIDE SEQUENCE [LARGE SCALE GENOMIC DNA]</scope>
    <source>
        <strain evidence="2">SpSt-855</strain>
    </source>
</reference>
<evidence type="ECO:0000313" key="2">
    <source>
        <dbReference type="EMBL" id="HGY93709.1"/>
    </source>
</evidence>
<accession>A0A7V4XR88</accession>
<evidence type="ECO:0000256" key="1">
    <source>
        <dbReference type="SAM" id="MobiDB-lite"/>
    </source>
</evidence>
<sequence length="281" mass="31162">MVLSRLCAAFDGEKPGSSGSPRLEYRFMVETASAAPASSPALLTASQVAQQAQVVQAPNGICYASFGATHLAESDLERTVQAVPASVAAALSRRAYYFVPLTIHEDEQVSIAPDYTVELGDRAICHRNVPFGSSEYTFISTRLMHDRFALAFEFFINAGHHFVEAVGVPESFHEMVTSQARAGVRGETSHDAWESRRRAFDPQQKGQEDEQAKNAYFAATFADTLAIYMLSLTVDFDYVDLREREYPLLTAPALAERLRAVAALFPPNSGYEFEIRYRRRS</sequence>
<proteinExistence type="predicted"/>
<dbReference type="EMBL" id="DTKL01000018">
    <property type="protein sequence ID" value="HGY93709.1"/>
    <property type="molecule type" value="Genomic_DNA"/>
</dbReference>